<protein>
    <submittedName>
        <fullName evidence="5">Uncharacterized protein</fullName>
    </submittedName>
</protein>
<evidence type="ECO:0000256" key="3">
    <source>
        <dbReference type="ARBA" id="ARBA00022989"/>
    </source>
</evidence>
<dbReference type="InterPro" id="IPR023271">
    <property type="entry name" value="Aquaporin-like"/>
</dbReference>
<evidence type="ECO:0000313" key="5">
    <source>
        <dbReference type="EMBL" id="KAJ8764318.1"/>
    </source>
</evidence>
<keyword evidence="3" id="KW-1133">Transmembrane helix</keyword>
<comment type="subcellular location">
    <subcellularLocation>
        <location evidence="1">Membrane</location>
        <topology evidence="1">Multi-pass membrane protein</topology>
    </subcellularLocation>
</comment>
<comment type="caution">
    <text evidence="5">The sequence shown here is derived from an EMBL/GenBank/DDBJ whole genome shotgun (WGS) entry which is preliminary data.</text>
</comment>
<reference evidence="5 6" key="1">
    <citation type="submission" date="2021-09" db="EMBL/GenBank/DDBJ databases">
        <title>Genomic insights and catalytic innovation underlie evolution of tropane alkaloids biosynthesis.</title>
        <authorList>
            <person name="Wang Y.-J."/>
            <person name="Tian T."/>
            <person name="Huang J.-P."/>
            <person name="Huang S.-X."/>
        </authorList>
    </citation>
    <scope>NUCLEOTIDE SEQUENCE [LARGE SCALE GENOMIC DNA]</scope>
    <source>
        <strain evidence="5">KIB-2018</strain>
        <tissue evidence="5">Leaf</tissue>
    </source>
</reference>
<accession>A0AAV8TDK4</accession>
<evidence type="ECO:0000313" key="6">
    <source>
        <dbReference type="Proteomes" id="UP001159364"/>
    </source>
</evidence>
<gene>
    <name evidence="5" type="ORF">K2173_006058</name>
</gene>
<name>A0AAV8TDK4_9ROSI</name>
<keyword evidence="2" id="KW-0812">Transmembrane</keyword>
<dbReference type="AlphaFoldDB" id="A0AAV8TDK4"/>
<keyword evidence="6" id="KW-1185">Reference proteome</keyword>
<evidence type="ECO:0000256" key="2">
    <source>
        <dbReference type="ARBA" id="ARBA00022692"/>
    </source>
</evidence>
<dbReference type="Gene3D" id="1.20.1080.10">
    <property type="entry name" value="Glycerol uptake facilitator protein"/>
    <property type="match status" value="1"/>
</dbReference>
<dbReference type="Proteomes" id="UP001159364">
    <property type="component" value="Linkage Group LG05"/>
</dbReference>
<evidence type="ECO:0000256" key="4">
    <source>
        <dbReference type="ARBA" id="ARBA00023136"/>
    </source>
</evidence>
<sequence>MVHLATIPITGTGINPARSFGAAQHSTINSYYEQEQPKLWGPSAVTPPTSHALPMLIETYDSHNIENLNILLPSSQLVQVKKQRILPRKT</sequence>
<dbReference type="GO" id="GO:0016020">
    <property type="term" value="C:membrane"/>
    <property type="evidence" value="ECO:0007669"/>
    <property type="project" value="UniProtKB-SubCell"/>
</dbReference>
<dbReference type="EMBL" id="JAIWQS010000005">
    <property type="protein sequence ID" value="KAJ8764318.1"/>
    <property type="molecule type" value="Genomic_DNA"/>
</dbReference>
<proteinExistence type="predicted"/>
<organism evidence="5 6">
    <name type="scientific">Erythroxylum novogranatense</name>
    <dbReference type="NCBI Taxonomy" id="1862640"/>
    <lineage>
        <taxon>Eukaryota</taxon>
        <taxon>Viridiplantae</taxon>
        <taxon>Streptophyta</taxon>
        <taxon>Embryophyta</taxon>
        <taxon>Tracheophyta</taxon>
        <taxon>Spermatophyta</taxon>
        <taxon>Magnoliopsida</taxon>
        <taxon>eudicotyledons</taxon>
        <taxon>Gunneridae</taxon>
        <taxon>Pentapetalae</taxon>
        <taxon>rosids</taxon>
        <taxon>fabids</taxon>
        <taxon>Malpighiales</taxon>
        <taxon>Erythroxylaceae</taxon>
        <taxon>Erythroxylum</taxon>
    </lineage>
</organism>
<dbReference type="SUPFAM" id="SSF81338">
    <property type="entry name" value="Aquaporin-like"/>
    <property type="match status" value="1"/>
</dbReference>
<evidence type="ECO:0000256" key="1">
    <source>
        <dbReference type="ARBA" id="ARBA00004141"/>
    </source>
</evidence>
<keyword evidence="4" id="KW-0472">Membrane</keyword>